<evidence type="ECO:0000256" key="21">
    <source>
        <dbReference type="ARBA" id="ARBA00067736"/>
    </source>
</evidence>
<evidence type="ECO:0000259" key="27">
    <source>
        <dbReference type="PROSITE" id="PS50011"/>
    </source>
</evidence>
<evidence type="ECO:0000313" key="28">
    <source>
        <dbReference type="EMBL" id="DBA14594.1"/>
    </source>
</evidence>
<dbReference type="SUPFAM" id="SSF50985">
    <property type="entry name" value="RCC1/BLIP-II"/>
    <property type="match status" value="1"/>
</dbReference>
<feature type="compositionally biased region" description="Polar residues" evidence="26">
    <location>
        <begin position="770"/>
        <end position="783"/>
    </location>
</feature>
<dbReference type="GO" id="GO:0005737">
    <property type="term" value="C:cytoplasm"/>
    <property type="evidence" value="ECO:0007669"/>
    <property type="project" value="UniProtKB-SubCell"/>
</dbReference>
<evidence type="ECO:0000256" key="11">
    <source>
        <dbReference type="ARBA" id="ARBA00022737"/>
    </source>
</evidence>
<organism evidence="28 29">
    <name type="scientific">Pyxicephalus adspersus</name>
    <name type="common">African bullfrog</name>
    <dbReference type="NCBI Taxonomy" id="30357"/>
    <lineage>
        <taxon>Eukaryota</taxon>
        <taxon>Metazoa</taxon>
        <taxon>Chordata</taxon>
        <taxon>Craniata</taxon>
        <taxon>Vertebrata</taxon>
        <taxon>Euteleostomi</taxon>
        <taxon>Amphibia</taxon>
        <taxon>Batrachia</taxon>
        <taxon>Anura</taxon>
        <taxon>Neobatrachia</taxon>
        <taxon>Ranoidea</taxon>
        <taxon>Pyxicephalidae</taxon>
        <taxon>Pyxicephalinae</taxon>
        <taxon>Pyxicephalus</taxon>
    </lineage>
</organism>
<dbReference type="GO" id="GO:0051301">
    <property type="term" value="P:cell division"/>
    <property type="evidence" value="ECO:0007669"/>
    <property type="project" value="UniProtKB-KW"/>
</dbReference>
<dbReference type="Gene3D" id="2.130.10.30">
    <property type="entry name" value="Regulator of chromosome condensation 1/beta-lactamase-inhibitor protein II"/>
    <property type="match status" value="2"/>
</dbReference>
<feature type="repeat" description="RCC1" evidence="24">
    <location>
        <begin position="482"/>
        <end position="533"/>
    </location>
</feature>
<keyword evidence="13" id="KW-0498">Mitosis</keyword>
<dbReference type="Pfam" id="PF25390">
    <property type="entry name" value="WD40_RLD"/>
    <property type="match status" value="1"/>
</dbReference>
<keyword evidence="7" id="KW-0597">Phosphoprotein</keyword>
<keyword evidence="17 25" id="KW-0175">Coiled coil</keyword>
<accession>A0AAV2ZEQ7</accession>
<evidence type="ECO:0000256" key="4">
    <source>
        <dbReference type="ARBA" id="ARBA00012513"/>
    </source>
</evidence>
<feature type="repeat" description="RCC1" evidence="24">
    <location>
        <begin position="600"/>
        <end position="652"/>
    </location>
</feature>
<dbReference type="InterPro" id="IPR042767">
    <property type="entry name" value="Nek9_STKc"/>
</dbReference>
<dbReference type="FunFam" id="2.130.10.30:FF:000021">
    <property type="entry name" value="serine/threonine-protein kinase Nek9 isoform X2"/>
    <property type="match status" value="1"/>
</dbReference>
<dbReference type="GO" id="GO:0005524">
    <property type="term" value="F:ATP binding"/>
    <property type="evidence" value="ECO:0007669"/>
    <property type="project" value="UniProtKB-KW"/>
</dbReference>
<dbReference type="GO" id="GO:0004674">
    <property type="term" value="F:protein serine/threonine kinase activity"/>
    <property type="evidence" value="ECO:0007669"/>
    <property type="project" value="UniProtKB-KW"/>
</dbReference>
<dbReference type="InterPro" id="IPR000719">
    <property type="entry name" value="Prot_kinase_dom"/>
</dbReference>
<evidence type="ECO:0000256" key="17">
    <source>
        <dbReference type="ARBA" id="ARBA00023054"/>
    </source>
</evidence>
<dbReference type="GO" id="GO:0019901">
    <property type="term" value="F:protein kinase binding"/>
    <property type="evidence" value="ECO:0007669"/>
    <property type="project" value="TreeGrafter"/>
</dbReference>
<evidence type="ECO:0000256" key="14">
    <source>
        <dbReference type="ARBA" id="ARBA00022777"/>
    </source>
</evidence>
<comment type="catalytic activity">
    <reaction evidence="19">
        <text>L-threonyl-[protein] + ATP = O-phospho-L-threonyl-[protein] + ADP + H(+)</text>
        <dbReference type="Rhea" id="RHEA:46608"/>
        <dbReference type="Rhea" id="RHEA-COMP:11060"/>
        <dbReference type="Rhea" id="RHEA-COMP:11605"/>
        <dbReference type="ChEBI" id="CHEBI:15378"/>
        <dbReference type="ChEBI" id="CHEBI:30013"/>
        <dbReference type="ChEBI" id="CHEBI:30616"/>
        <dbReference type="ChEBI" id="CHEBI:61977"/>
        <dbReference type="ChEBI" id="CHEBI:456216"/>
        <dbReference type="EC" id="2.7.11.1"/>
    </reaction>
    <physiologicalReaction direction="left-to-right" evidence="19">
        <dbReference type="Rhea" id="RHEA:46609"/>
    </physiologicalReaction>
</comment>
<dbReference type="Proteomes" id="UP001181693">
    <property type="component" value="Unassembled WGS sequence"/>
</dbReference>
<evidence type="ECO:0000256" key="18">
    <source>
        <dbReference type="ARBA" id="ARBA00023306"/>
    </source>
</evidence>
<keyword evidence="9" id="KW-0808">Transferase</keyword>
<sequence>MSALGRYDRHCDSINSDYGDSGRSCSVTEQEELHYIPIRVLGHGAYGEATLYRRTEDDSLVVWKEVGLARLSEKERRDALNEIVILSLLQHDNIIAYYNHFLDSNTLLIELEYCNGGNLFDKIVRQKSQLFQEEMVIWYLFQIVSAVSCIHRAGILHRDIKTLNIFLTKANLIKLGDYGLAKQLGSEFSMAETCVGTLYYMSPELCQGVKYSFKSDIWAVGCVLYELLTLTRTFDATNPLNLCVKIVQGNWGVQLDHTVYSQELIDVVRSCLQQEPEMRPSADEILEGPLLSRRGREMEEQVSMLNKSNKRPRPGTVTDAPIAVVTSRSSEVYVWGGGKSTPQKLDVFKGGCRARQVCAGDAHFAVVTVEKELYTWVNMQGGSKLHGQLGHGDRASYRQPKHVEKLQGKSVKQVSCGGDFTVCITDEGQVYSFGSDYYGCLGVGQGQGSEVLEPILVDFFFNEPVEQVSCGDSHVMVLTRSKSVYSWGCGEYGRLGLDSEDDVSSPQKVEVQRGLCIVNVSCGSDGSFLLTQSGKVLACGSNEHNKLGLNQCTAGIINHEQAYHEVPYTTSLTLAKQLSFYKVRSISPGKTHTAALDERGRLLTFGSNKCGQLGVGDYRKHLGINLLGGPLGGKQVIRVSCGDEFTIAATDDNHIFAWGNGGNGRLAMTPNERPQGSDICTSWPRPIFGSLHHVPDLSCRGWHTILIVEKVLNSKTIRSNSSGLSIGTLAQSCSSGGSAGVEVDSARESLTSEPSDGRFRGTMEAEPETSPFNATENMESSACPSWLRQELEEAEFIPMPETPSSGSIELSQDISAPLPQHTEASHSTEEALQQQDHSCACNALREEVQRLQNLVSSCMGEQENLRRENTRLTLRVQELEDKLQLTMQVALCVKGLSSAAGSAETSREDSDAESWCFLGADPCRSASGTPM</sequence>
<feature type="repeat" description="RCC1" evidence="24">
    <location>
        <begin position="371"/>
        <end position="427"/>
    </location>
</feature>
<dbReference type="Gene3D" id="1.10.510.10">
    <property type="entry name" value="Transferase(Phosphotransferase) domain 1"/>
    <property type="match status" value="1"/>
</dbReference>
<keyword evidence="6" id="KW-0723">Serine/threonine-protein kinase</keyword>
<dbReference type="InterPro" id="IPR009091">
    <property type="entry name" value="RCC1/BLIP-II"/>
</dbReference>
<evidence type="ECO:0000256" key="2">
    <source>
        <dbReference type="ARBA" id="ARBA00004496"/>
    </source>
</evidence>
<evidence type="ECO:0000256" key="16">
    <source>
        <dbReference type="ARBA" id="ARBA00022842"/>
    </source>
</evidence>
<feature type="repeat" description="RCC1" evidence="24">
    <location>
        <begin position="428"/>
        <end position="481"/>
    </location>
</feature>
<evidence type="ECO:0000256" key="6">
    <source>
        <dbReference type="ARBA" id="ARBA00022527"/>
    </source>
</evidence>
<dbReference type="SMART" id="SM00220">
    <property type="entry name" value="S_TKc"/>
    <property type="match status" value="1"/>
</dbReference>
<evidence type="ECO:0000256" key="26">
    <source>
        <dbReference type="SAM" id="MobiDB-lite"/>
    </source>
</evidence>
<evidence type="ECO:0000313" key="29">
    <source>
        <dbReference type="Proteomes" id="UP001181693"/>
    </source>
</evidence>
<keyword evidence="14" id="KW-0418">Kinase</keyword>
<keyword evidence="18" id="KW-0131">Cell cycle</keyword>
<evidence type="ECO:0000256" key="10">
    <source>
        <dbReference type="ARBA" id="ARBA00022723"/>
    </source>
</evidence>
<comment type="catalytic activity">
    <reaction evidence="20">
        <text>L-seryl-[protein] + ATP = O-phospho-L-seryl-[protein] + ADP + H(+)</text>
        <dbReference type="Rhea" id="RHEA:17989"/>
        <dbReference type="Rhea" id="RHEA-COMP:9863"/>
        <dbReference type="Rhea" id="RHEA-COMP:11604"/>
        <dbReference type="ChEBI" id="CHEBI:15378"/>
        <dbReference type="ChEBI" id="CHEBI:29999"/>
        <dbReference type="ChEBI" id="CHEBI:30616"/>
        <dbReference type="ChEBI" id="CHEBI:83421"/>
        <dbReference type="ChEBI" id="CHEBI:456216"/>
        <dbReference type="EC" id="2.7.11.1"/>
    </reaction>
    <physiologicalReaction direction="left-to-right" evidence="20">
        <dbReference type="Rhea" id="RHEA:17990"/>
    </physiologicalReaction>
</comment>
<dbReference type="FunFam" id="3.30.200.20:FF:000097">
    <property type="entry name" value="Probable serine/threonine-protein kinase nek1"/>
    <property type="match status" value="1"/>
</dbReference>
<dbReference type="GO" id="GO:0046872">
    <property type="term" value="F:metal ion binding"/>
    <property type="evidence" value="ECO:0007669"/>
    <property type="project" value="UniProtKB-KW"/>
</dbReference>
<evidence type="ECO:0000256" key="22">
    <source>
        <dbReference type="ARBA" id="ARBA00078241"/>
    </source>
</evidence>
<dbReference type="Gene3D" id="3.30.200.20">
    <property type="entry name" value="Phosphorylase Kinase, domain 1"/>
    <property type="match status" value="1"/>
</dbReference>
<evidence type="ECO:0000256" key="3">
    <source>
        <dbReference type="ARBA" id="ARBA00010886"/>
    </source>
</evidence>
<dbReference type="PANTHER" id="PTHR44535">
    <property type="entry name" value="PROTEIN CBG16200"/>
    <property type="match status" value="1"/>
</dbReference>
<evidence type="ECO:0000256" key="24">
    <source>
        <dbReference type="PROSITE-ProRule" id="PRU00235"/>
    </source>
</evidence>
<dbReference type="EMBL" id="DYDO01000013">
    <property type="protein sequence ID" value="DBA14594.1"/>
    <property type="molecule type" value="Genomic_DNA"/>
</dbReference>
<evidence type="ECO:0000256" key="5">
    <source>
        <dbReference type="ARBA" id="ARBA00022490"/>
    </source>
</evidence>
<dbReference type="FunFam" id="1.10.510.10:FF:000602">
    <property type="entry name" value="serine/threonine-protein kinase Nek9"/>
    <property type="match status" value="1"/>
</dbReference>
<keyword evidence="29" id="KW-1185">Reference proteome</keyword>
<keyword evidence="8" id="KW-0132">Cell division</keyword>
<comment type="similarity">
    <text evidence="3">Belongs to the protein kinase superfamily. NEK Ser/Thr protein kinase family. NIMA subfamily.</text>
</comment>
<dbReference type="PROSITE" id="PS50012">
    <property type="entry name" value="RCC1_3"/>
    <property type="match status" value="6"/>
</dbReference>
<dbReference type="PRINTS" id="PR00633">
    <property type="entry name" value="RCCNDNSATION"/>
</dbReference>
<keyword evidence="12" id="KW-0547">Nucleotide-binding</keyword>
<evidence type="ECO:0000256" key="19">
    <source>
        <dbReference type="ARBA" id="ARBA00048659"/>
    </source>
</evidence>
<evidence type="ECO:0000256" key="8">
    <source>
        <dbReference type="ARBA" id="ARBA00022618"/>
    </source>
</evidence>
<comment type="cofactor">
    <cofactor evidence="1">
        <name>Mg(2+)</name>
        <dbReference type="ChEBI" id="CHEBI:18420"/>
    </cofactor>
</comment>
<dbReference type="InterPro" id="IPR058923">
    <property type="entry name" value="RCC1-like_dom"/>
</dbReference>
<dbReference type="InterPro" id="IPR051997">
    <property type="entry name" value="STK_NEK"/>
</dbReference>
<evidence type="ECO:0000256" key="13">
    <source>
        <dbReference type="ARBA" id="ARBA00022776"/>
    </source>
</evidence>
<evidence type="ECO:0000256" key="9">
    <source>
        <dbReference type="ARBA" id="ARBA00022679"/>
    </source>
</evidence>
<evidence type="ECO:0000256" key="25">
    <source>
        <dbReference type="SAM" id="Coils"/>
    </source>
</evidence>
<dbReference type="PANTHER" id="PTHR44535:SF1">
    <property type="entry name" value="SERINE_THREONINE-PROTEIN KINASE NEK9"/>
    <property type="match status" value="1"/>
</dbReference>
<name>A0AAV2ZEQ7_PYXAD</name>
<feature type="domain" description="Protein kinase" evidence="27">
    <location>
        <begin position="35"/>
        <end position="291"/>
    </location>
</feature>
<evidence type="ECO:0000256" key="15">
    <source>
        <dbReference type="ARBA" id="ARBA00022840"/>
    </source>
</evidence>
<comment type="caution">
    <text evidence="28">The sequence shown here is derived from an EMBL/GenBank/DDBJ whole genome shotgun (WGS) entry which is preliminary data.</text>
</comment>
<protein>
    <recommendedName>
        <fullName evidence="21">Serine/threonine-protein kinase Nek9</fullName>
        <ecNumber evidence="4">2.7.11.1</ecNumber>
    </recommendedName>
    <alternativeName>
        <fullName evidence="22">Nercc1 kinase</fullName>
    </alternativeName>
    <alternativeName>
        <fullName evidence="23">Never in mitosis A-related kinase 9</fullName>
    </alternativeName>
</protein>
<evidence type="ECO:0000256" key="20">
    <source>
        <dbReference type="ARBA" id="ARBA00048977"/>
    </source>
</evidence>
<feature type="region of interest" description="Disordered" evidence="26">
    <location>
        <begin position="735"/>
        <end position="783"/>
    </location>
</feature>
<dbReference type="FunFam" id="2.130.10.30:FF:000118">
    <property type="match status" value="1"/>
</dbReference>
<dbReference type="AlphaFoldDB" id="A0AAV2ZEQ7"/>
<evidence type="ECO:0000256" key="12">
    <source>
        <dbReference type="ARBA" id="ARBA00022741"/>
    </source>
</evidence>
<dbReference type="CDD" id="cd08221">
    <property type="entry name" value="STKc_Nek9"/>
    <property type="match status" value="1"/>
</dbReference>
<keyword evidence="11" id="KW-0677">Repeat</keyword>
<dbReference type="PROSITE" id="PS50011">
    <property type="entry name" value="PROTEIN_KINASE_DOM"/>
    <property type="match status" value="1"/>
</dbReference>
<dbReference type="InterPro" id="IPR000408">
    <property type="entry name" value="Reg_chr_condens"/>
</dbReference>
<evidence type="ECO:0000256" key="23">
    <source>
        <dbReference type="ARBA" id="ARBA00082685"/>
    </source>
</evidence>
<proteinExistence type="inferred from homology"/>
<dbReference type="InterPro" id="IPR011009">
    <property type="entry name" value="Kinase-like_dom_sf"/>
</dbReference>
<dbReference type="InterPro" id="IPR008271">
    <property type="entry name" value="Ser/Thr_kinase_AS"/>
</dbReference>
<dbReference type="GO" id="GO:0005813">
    <property type="term" value="C:centrosome"/>
    <property type="evidence" value="ECO:0007669"/>
    <property type="project" value="TreeGrafter"/>
</dbReference>
<feature type="coiled-coil region" evidence="25">
    <location>
        <begin position="841"/>
        <end position="882"/>
    </location>
</feature>
<dbReference type="SUPFAM" id="SSF56112">
    <property type="entry name" value="Protein kinase-like (PK-like)"/>
    <property type="match status" value="1"/>
</dbReference>
<evidence type="ECO:0000256" key="1">
    <source>
        <dbReference type="ARBA" id="ARBA00001946"/>
    </source>
</evidence>
<feature type="repeat" description="RCC1" evidence="24">
    <location>
        <begin position="653"/>
        <end position="710"/>
    </location>
</feature>
<keyword evidence="10" id="KW-0479">Metal-binding</keyword>
<reference evidence="28" key="1">
    <citation type="thesis" date="2020" institute="ProQuest LLC" country="789 East Eisenhower Parkway, Ann Arbor, MI, USA">
        <title>Comparative Genomics and Chromosome Evolution.</title>
        <authorList>
            <person name="Mudd A.B."/>
        </authorList>
    </citation>
    <scope>NUCLEOTIDE SEQUENCE</scope>
    <source>
        <strain evidence="28">1538</strain>
        <tissue evidence="28">Blood</tissue>
    </source>
</reference>
<keyword evidence="15" id="KW-0067">ATP-binding</keyword>
<gene>
    <name evidence="28" type="ORF">GDO54_005536</name>
</gene>
<feature type="repeat" description="RCC1" evidence="24">
    <location>
        <begin position="534"/>
        <end position="599"/>
    </location>
</feature>
<comment type="subcellular location">
    <subcellularLocation>
        <location evidence="2">Cytoplasm</location>
    </subcellularLocation>
</comment>
<dbReference type="Pfam" id="PF00069">
    <property type="entry name" value="Pkinase"/>
    <property type="match status" value="1"/>
</dbReference>
<keyword evidence="16" id="KW-0460">Magnesium</keyword>
<dbReference type="EC" id="2.7.11.1" evidence="4"/>
<keyword evidence="5" id="KW-0963">Cytoplasm</keyword>
<dbReference type="PROSITE" id="PS00108">
    <property type="entry name" value="PROTEIN_KINASE_ST"/>
    <property type="match status" value="1"/>
</dbReference>
<evidence type="ECO:0000256" key="7">
    <source>
        <dbReference type="ARBA" id="ARBA00022553"/>
    </source>
</evidence>